<protein>
    <submittedName>
        <fullName evidence="2">Uncharacterized protein</fullName>
    </submittedName>
</protein>
<feature type="region of interest" description="Disordered" evidence="1">
    <location>
        <begin position="96"/>
        <end position="124"/>
    </location>
</feature>
<comment type="caution">
    <text evidence="2">The sequence shown here is derived from an EMBL/GenBank/DDBJ whole genome shotgun (WGS) entry which is preliminary data.</text>
</comment>
<dbReference type="EMBL" id="JBAHYK010000033">
    <property type="protein sequence ID" value="KAL0580329.1"/>
    <property type="molecule type" value="Genomic_DNA"/>
</dbReference>
<gene>
    <name evidence="2" type="ORF">V5O48_001666</name>
</gene>
<evidence type="ECO:0000256" key="1">
    <source>
        <dbReference type="SAM" id="MobiDB-lite"/>
    </source>
</evidence>
<sequence>MARQSLWIGHRGKLSAIEFYLSVTIAPGRQIKSVNTRLYRLLLIEVFLVAFPASKITSRDLPVCNQCKLRGNNPPCEYASKRRKVTVLVDGSIRANPTGLKDEEAEPSLSRMSSAAGPSSSAQHLPITGYSRVLDSRSGASVSNATPLYSSHRHSAPNETIALTSTNNEWKAMTINAPSAKVQPWFHLSFVSLPATIRNKVSTMNAFDMPDRVAFESKLTDFLSTLVPEMAETACLSTSTYAAINRSLLSGEAHGLSSRMLIWVNCHRLLPGSTQKYLLVKPRDILTPPGPVEEAQLLQEYQSRIDRDMTEITPGQQNHIFDRLIVREQFYDVLAYAHRDHASSYEMTDEIVQLAITGVSWPMADIFVGLCPLCSSSSRKRTRSNGSSTGVGA</sequence>
<keyword evidence="3" id="KW-1185">Reference proteome</keyword>
<dbReference type="Proteomes" id="UP001465976">
    <property type="component" value="Unassembled WGS sequence"/>
</dbReference>
<accession>A0ABR3FYX7</accession>
<reference evidence="2 3" key="1">
    <citation type="submission" date="2024-02" db="EMBL/GenBank/DDBJ databases">
        <title>A draft genome for the cacao thread blight pathogen Marasmius crinis-equi.</title>
        <authorList>
            <person name="Cohen S.P."/>
            <person name="Baruah I.K."/>
            <person name="Amoako-Attah I."/>
            <person name="Bukari Y."/>
            <person name="Meinhardt L.W."/>
            <person name="Bailey B.A."/>
        </authorList>
    </citation>
    <scope>NUCLEOTIDE SEQUENCE [LARGE SCALE GENOMIC DNA]</scope>
    <source>
        <strain evidence="2 3">GH-76</strain>
    </source>
</reference>
<evidence type="ECO:0000313" key="3">
    <source>
        <dbReference type="Proteomes" id="UP001465976"/>
    </source>
</evidence>
<feature type="compositionally biased region" description="Low complexity" evidence="1">
    <location>
        <begin position="108"/>
        <end position="122"/>
    </location>
</feature>
<name>A0ABR3FYX7_9AGAR</name>
<proteinExistence type="predicted"/>
<evidence type="ECO:0000313" key="2">
    <source>
        <dbReference type="EMBL" id="KAL0580329.1"/>
    </source>
</evidence>
<organism evidence="2 3">
    <name type="scientific">Marasmius crinis-equi</name>
    <dbReference type="NCBI Taxonomy" id="585013"/>
    <lineage>
        <taxon>Eukaryota</taxon>
        <taxon>Fungi</taxon>
        <taxon>Dikarya</taxon>
        <taxon>Basidiomycota</taxon>
        <taxon>Agaricomycotina</taxon>
        <taxon>Agaricomycetes</taxon>
        <taxon>Agaricomycetidae</taxon>
        <taxon>Agaricales</taxon>
        <taxon>Marasmiineae</taxon>
        <taxon>Marasmiaceae</taxon>
        <taxon>Marasmius</taxon>
    </lineage>
</organism>